<feature type="signal peptide" evidence="1">
    <location>
        <begin position="1"/>
        <end position="23"/>
    </location>
</feature>
<evidence type="ECO:0000313" key="2">
    <source>
        <dbReference type="EMBL" id="RAQ29907.1"/>
    </source>
</evidence>
<name>A0A328UDH6_9FIRM</name>
<reference evidence="2 3" key="1">
    <citation type="submission" date="2018-06" db="EMBL/GenBank/DDBJ databases">
        <title>Noncontiguous genome sequence of Ruminococcaceae bacterium ASD2818.</title>
        <authorList>
            <person name="Chaplin A.V."/>
            <person name="Sokolova S.R."/>
            <person name="Kochetkova T.O."/>
            <person name="Goltsov A.Y."/>
            <person name="Trofimov D.Y."/>
            <person name="Efimov B.A."/>
        </authorList>
    </citation>
    <scope>NUCLEOTIDE SEQUENCE [LARGE SCALE GENOMIC DNA]</scope>
    <source>
        <strain evidence="2 3">ASD2818</strain>
    </source>
</reference>
<evidence type="ECO:0008006" key="4">
    <source>
        <dbReference type="Google" id="ProtNLM"/>
    </source>
</evidence>
<dbReference type="Proteomes" id="UP000249377">
    <property type="component" value="Unassembled WGS sequence"/>
</dbReference>
<gene>
    <name evidence="2" type="ORF">DPQ25_06390</name>
</gene>
<accession>A0A328UDH6</accession>
<keyword evidence="3" id="KW-1185">Reference proteome</keyword>
<protein>
    <recommendedName>
        <fullName evidence="4">Lipoprotein</fullName>
    </recommendedName>
</protein>
<keyword evidence="1" id="KW-0732">Signal</keyword>
<dbReference type="AlphaFoldDB" id="A0A328UDH6"/>
<dbReference type="RefSeq" id="WP_112332324.1">
    <property type="nucleotide sequence ID" value="NZ_QLYR01000002.1"/>
</dbReference>
<organism evidence="2 3">
    <name type="scientific">Hydrogeniiclostridium mannosilyticum</name>
    <dbReference type="NCBI Taxonomy" id="2764322"/>
    <lineage>
        <taxon>Bacteria</taxon>
        <taxon>Bacillati</taxon>
        <taxon>Bacillota</taxon>
        <taxon>Clostridia</taxon>
        <taxon>Eubacteriales</taxon>
        <taxon>Acutalibacteraceae</taxon>
        <taxon>Hydrogeniiclostridium</taxon>
    </lineage>
</organism>
<sequence length="217" mass="23074">MKRGFKAAMLALVLGLCSSFALSACSAGSKPAPDPDAGLRRQVMHASWAKGYASVEELMADTDFAGLIEVTGVVRVENSGAHLSEGSMAMPATVFSARVLDAAAGGQTELEIYMTGERTDEEVFELADDPLMASGEKWFIFARQNDNGTHTILTGPCGRFAYDEAQQRLTQLMIAVDQETGAVNAKAKVNADEIPNGAIPPMTLAEMKDKIAEAQAK</sequence>
<evidence type="ECO:0000256" key="1">
    <source>
        <dbReference type="SAM" id="SignalP"/>
    </source>
</evidence>
<evidence type="ECO:0000313" key="3">
    <source>
        <dbReference type="Proteomes" id="UP000249377"/>
    </source>
</evidence>
<feature type="chain" id="PRO_5039266734" description="Lipoprotein" evidence="1">
    <location>
        <begin position="24"/>
        <end position="217"/>
    </location>
</feature>
<proteinExistence type="predicted"/>
<dbReference type="PROSITE" id="PS51257">
    <property type="entry name" value="PROKAR_LIPOPROTEIN"/>
    <property type="match status" value="1"/>
</dbReference>
<comment type="caution">
    <text evidence="2">The sequence shown here is derived from an EMBL/GenBank/DDBJ whole genome shotgun (WGS) entry which is preliminary data.</text>
</comment>
<dbReference type="EMBL" id="QLYR01000002">
    <property type="protein sequence ID" value="RAQ29907.1"/>
    <property type="molecule type" value="Genomic_DNA"/>
</dbReference>